<comment type="caution">
    <text evidence="12">The sequence shown here is derived from an EMBL/GenBank/DDBJ whole genome shotgun (WGS) entry which is preliminary data.</text>
</comment>
<evidence type="ECO:0000256" key="3">
    <source>
        <dbReference type="ARBA" id="ARBA00022679"/>
    </source>
</evidence>
<evidence type="ECO:0000256" key="10">
    <source>
        <dbReference type="PIRSR" id="PIRSR000439-1"/>
    </source>
</evidence>
<comment type="subcellular location">
    <subcellularLocation>
        <location evidence="1 9">Endoplasmic reticulum membrane</location>
        <topology evidence="1 9">Multi-pass membrane protein</topology>
    </subcellularLocation>
</comment>
<dbReference type="Proteomes" id="UP001187531">
    <property type="component" value="Unassembled WGS sequence"/>
</dbReference>
<evidence type="ECO:0000256" key="7">
    <source>
        <dbReference type="ARBA" id="ARBA00023136"/>
    </source>
</evidence>
<dbReference type="Pfam" id="PF03062">
    <property type="entry name" value="MBOAT"/>
    <property type="match status" value="1"/>
</dbReference>
<keyword evidence="4 11" id="KW-0812">Transmembrane</keyword>
<name>A0AA88LJF2_ARTSF</name>
<accession>A0AA88LJF2</accession>
<keyword evidence="3 9" id="KW-0808">Transferase</keyword>
<feature type="transmembrane region" description="Helical" evidence="11">
    <location>
        <begin position="152"/>
        <end position="174"/>
    </location>
</feature>
<feature type="transmembrane region" description="Helical" evidence="11">
    <location>
        <begin position="355"/>
        <end position="378"/>
    </location>
</feature>
<evidence type="ECO:0000256" key="2">
    <source>
        <dbReference type="ARBA" id="ARBA00009010"/>
    </source>
</evidence>
<feature type="transmembrane region" description="Helical" evidence="11">
    <location>
        <begin position="194"/>
        <end position="218"/>
    </location>
</feature>
<evidence type="ECO:0000256" key="6">
    <source>
        <dbReference type="ARBA" id="ARBA00022989"/>
    </source>
</evidence>
<dbReference type="PANTHER" id="PTHR10408">
    <property type="entry name" value="STEROL O-ACYLTRANSFERASE"/>
    <property type="match status" value="1"/>
</dbReference>
<dbReference type="InterPro" id="IPR004299">
    <property type="entry name" value="MBOAT_fam"/>
</dbReference>
<dbReference type="InterPro" id="IPR014371">
    <property type="entry name" value="Oat_ACAT_DAG_ARE"/>
</dbReference>
<dbReference type="PIRSF" id="PIRSF000439">
    <property type="entry name" value="Oat_ACAT_DAG_ARE"/>
    <property type="match status" value="1"/>
</dbReference>
<evidence type="ECO:0000256" key="11">
    <source>
        <dbReference type="SAM" id="Phobius"/>
    </source>
</evidence>
<protein>
    <recommendedName>
        <fullName evidence="9">O-acyltransferase</fullName>
    </recommendedName>
</protein>
<reference evidence="12" key="1">
    <citation type="submission" date="2023-07" db="EMBL/GenBank/DDBJ databases">
        <title>Chromosome-level genome assembly of Artemia franciscana.</title>
        <authorList>
            <person name="Jo E."/>
        </authorList>
    </citation>
    <scope>NUCLEOTIDE SEQUENCE</scope>
    <source>
        <tissue evidence="12">Whole body</tissue>
    </source>
</reference>
<sequence length="576" mass="67070">MMLLPSKDNSEGMKADNTCLSQVEMAHIHQVDRIPENYDADCKNGSISSKARSNSSTSEKEVKINLVKMKKELEELQQKLVSNLNWKMAEMVDHFVSEIEEVELPRNLRVFVNDNKPKRRNNSGNGGLPEKKFCHRNSLLTDMLEINHIQTIYHIFAAILVVLLLNTVVCDIFDKGTVDYDFKLIQWSFGQPKTVLFIWTGMMFTTSVFVYISFHFWAHTRATLKSDMQMKIWDITSILVFIIYICLFFYVPVHEVLLHQLAPASAVIIIDEQVRMLMKTYAFVRENAPTAVKYSKITRQGGTPSDLKRFAKEEGIDGPCPDFGKYLYFLFAPTLIYRHRYPRTPSTSWSKVFSYFAQVVGMIIYMYFIFVRFCVPVFRKFGQEPFTCKGIILSVFGCMMPGTLVLVITFYCVLHVWLNGFAEMLRFGDRMFYEDWWNSSSYSRYYRTWNVVVHDWLYTYIYKDIYDLTGRKNKVLPKLAVFVISSLVHEYIMGFTMRFFYPIIFVLFGGFGVAFAFLNNMGVRVGNVFLWATLFMGTGLLMSIYSMEFYARINCPPPEGYLLSWLPRSWTCNAIH</sequence>
<keyword evidence="8 9" id="KW-0012">Acyltransferase</keyword>
<dbReference type="AlphaFoldDB" id="A0AA88LJF2"/>
<keyword evidence="7 9" id="KW-0472">Membrane</keyword>
<feature type="active site" evidence="10">
    <location>
        <position position="489"/>
    </location>
</feature>
<feature type="transmembrane region" description="Helical" evidence="11">
    <location>
        <begin position="524"/>
        <end position="545"/>
    </location>
</feature>
<proteinExistence type="inferred from homology"/>
<dbReference type="EMBL" id="JAVRJZ010000002">
    <property type="protein sequence ID" value="KAK2725996.1"/>
    <property type="molecule type" value="Genomic_DNA"/>
</dbReference>
<feature type="transmembrane region" description="Helical" evidence="11">
    <location>
        <begin position="230"/>
        <end position="251"/>
    </location>
</feature>
<evidence type="ECO:0000313" key="13">
    <source>
        <dbReference type="Proteomes" id="UP001187531"/>
    </source>
</evidence>
<organism evidence="12 13">
    <name type="scientific">Artemia franciscana</name>
    <name type="common">Brine shrimp</name>
    <name type="synonym">Artemia sanfranciscana</name>
    <dbReference type="NCBI Taxonomy" id="6661"/>
    <lineage>
        <taxon>Eukaryota</taxon>
        <taxon>Metazoa</taxon>
        <taxon>Ecdysozoa</taxon>
        <taxon>Arthropoda</taxon>
        <taxon>Crustacea</taxon>
        <taxon>Branchiopoda</taxon>
        <taxon>Anostraca</taxon>
        <taxon>Artemiidae</taxon>
        <taxon>Artemia</taxon>
    </lineage>
</organism>
<dbReference type="GO" id="GO:0008203">
    <property type="term" value="P:cholesterol metabolic process"/>
    <property type="evidence" value="ECO:0007669"/>
    <property type="project" value="TreeGrafter"/>
</dbReference>
<evidence type="ECO:0000256" key="8">
    <source>
        <dbReference type="ARBA" id="ARBA00023315"/>
    </source>
</evidence>
<dbReference type="GO" id="GO:0008374">
    <property type="term" value="F:O-acyltransferase activity"/>
    <property type="evidence" value="ECO:0007669"/>
    <property type="project" value="InterPro"/>
</dbReference>
<keyword evidence="5 9" id="KW-0256">Endoplasmic reticulum</keyword>
<dbReference type="PANTHER" id="PTHR10408:SF8">
    <property type="entry name" value="O-ACYLTRANSFERASE"/>
    <property type="match status" value="1"/>
</dbReference>
<evidence type="ECO:0000313" key="12">
    <source>
        <dbReference type="EMBL" id="KAK2725996.1"/>
    </source>
</evidence>
<evidence type="ECO:0000256" key="4">
    <source>
        <dbReference type="ARBA" id="ARBA00022692"/>
    </source>
</evidence>
<dbReference type="GO" id="GO:0005789">
    <property type="term" value="C:endoplasmic reticulum membrane"/>
    <property type="evidence" value="ECO:0007669"/>
    <property type="project" value="UniProtKB-SubCell"/>
</dbReference>
<keyword evidence="13" id="KW-1185">Reference proteome</keyword>
<evidence type="ECO:0000256" key="1">
    <source>
        <dbReference type="ARBA" id="ARBA00004477"/>
    </source>
</evidence>
<comment type="similarity">
    <text evidence="2 9">Belongs to the membrane-bound acyltransferase family. Sterol o-acyltransferase subfamily.</text>
</comment>
<feature type="transmembrane region" description="Helical" evidence="11">
    <location>
        <begin position="499"/>
        <end position="518"/>
    </location>
</feature>
<keyword evidence="6 11" id="KW-1133">Transmembrane helix</keyword>
<feature type="transmembrane region" description="Helical" evidence="11">
    <location>
        <begin position="390"/>
        <end position="418"/>
    </location>
</feature>
<gene>
    <name evidence="12" type="ORF">QYM36_000465</name>
</gene>
<evidence type="ECO:0000256" key="9">
    <source>
        <dbReference type="PIRNR" id="PIRNR000439"/>
    </source>
</evidence>
<evidence type="ECO:0000256" key="5">
    <source>
        <dbReference type="ARBA" id="ARBA00022824"/>
    </source>
</evidence>